<dbReference type="InterPro" id="IPR036770">
    <property type="entry name" value="Ankyrin_rpt-contain_sf"/>
</dbReference>
<dbReference type="CDD" id="cd00180">
    <property type="entry name" value="PKc"/>
    <property type="match status" value="1"/>
</dbReference>
<feature type="non-terminal residue" evidence="5">
    <location>
        <position position="1297"/>
    </location>
</feature>
<dbReference type="EMBL" id="NCSJ02000081">
    <property type="protein sequence ID" value="RFU31206.1"/>
    <property type="molecule type" value="Genomic_DNA"/>
</dbReference>
<gene>
    <name evidence="5" type="ORF">B7463_g5142</name>
</gene>
<dbReference type="Gene3D" id="1.25.40.10">
    <property type="entry name" value="Tetratricopeptide repeat domain"/>
    <property type="match status" value="1"/>
</dbReference>
<evidence type="ECO:0000259" key="4">
    <source>
        <dbReference type="PROSITE" id="PS50011"/>
    </source>
</evidence>
<dbReference type="InterPro" id="IPR000719">
    <property type="entry name" value="Prot_kinase_dom"/>
</dbReference>
<comment type="caution">
    <text evidence="5">The sequence shown here is derived from an EMBL/GenBank/DDBJ whole genome shotgun (WGS) entry which is preliminary data.</text>
</comment>
<feature type="repeat" description="ANK" evidence="3">
    <location>
        <begin position="1111"/>
        <end position="1137"/>
    </location>
</feature>
<keyword evidence="1" id="KW-0677">Repeat</keyword>
<dbReference type="SUPFAM" id="SSF48403">
    <property type="entry name" value="Ankyrin repeat"/>
    <property type="match status" value="2"/>
</dbReference>
<dbReference type="PROSITE" id="PS50297">
    <property type="entry name" value="ANK_REP_REGION"/>
    <property type="match status" value="3"/>
</dbReference>
<dbReference type="OrthoDB" id="3253298at2759"/>
<dbReference type="Gene3D" id="1.25.40.20">
    <property type="entry name" value="Ankyrin repeat-containing domain"/>
    <property type="match status" value="3"/>
</dbReference>
<protein>
    <recommendedName>
        <fullName evidence="4">Protein kinase domain-containing protein</fullName>
    </recommendedName>
</protein>
<feature type="non-terminal residue" evidence="5">
    <location>
        <position position="1"/>
    </location>
</feature>
<dbReference type="InterPro" id="IPR002110">
    <property type="entry name" value="Ankyrin_rpt"/>
</dbReference>
<dbReference type="PANTHER" id="PTHR24198">
    <property type="entry name" value="ANKYRIN REPEAT AND PROTEIN KINASE DOMAIN-CONTAINING PROTEIN"/>
    <property type="match status" value="1"/>
</dbReference>
<dbReference type="OMA" id="DINEFAM"/>
<evidence type="ECO:0000256" key="1">
    <source>
        <dbReference type="ARBA" id="ARBA00022737"/>
    </source>
</evidence>
<feature type="repeat" description="ANK" evidence="3">
    <location>
        <begin position="682"/>
        <end position="714"/>
    </location>
</feature>
<dbReference type="Pfam" id="PF12796">
    <property type="entry name" value="Ank_2"/>
    <property type="match status" value="1"/>
</dbReference>
<organism evidence="5 6">
    <name type="scientific">Scytalidium lignicola</name>
    <name type="common">Hyphomycete</name>
    <dbReference type="NCBI Taxonomy" id="5539"/>
    <lineage>
        <taxon>Eukaryota</taxon>
        <taxon>Fungi</taxon>
        <taxon>Dikarya</taxon>
        <taxon>Ascomycota</taxon>
        <taxon>Pezizomycotina</taxon>
        <taxon>Leotiomycetes</taxon>
        <taxon>Leotiomycetes incertae sedis</taxon>
        <taxon>Scytalidium</taxon>
    </lineage>
</organism>
<keyword evidence="6" id="KW-1185">Reference proteome</keyword>
<dbReference type="PANTHER" id="PTHR24198:SF165">
    <property type="entry name" value="ANKYRIN REPEAT-CONTAINING PROTEIN-RELATED"/>
    <property type="match status" value="1"/>
</dbReference>
<feature type="repeat" description="ANK" evidence="3">
    <location>
        <begin position="652"/>
        <end position="681"/>
    </location>
</feature>
<dbReference type="SUPFAM" id="SSF56112">
    <property type="entry name" value="Protein kinase-like (PK-like)"/>
    <property type="match status" value="1"/>
</dbReference>
<evidence type="ECO:0000313" key="6">
    <source>
        <dbReference type="Proteomes" id="UP000258309"/>
    </source>
</evidence>
<dbReference type="SMART" id="SM00248">
    <property type="entry name" value="ANK"/>
    <property type="match status" value="10"/>
</dbReference>
<name>A0A3E2HCS1_SCYLI</name>
<dbReference type="Pfam" id="PF13637">
    <property type="entry name" value="Ank_4"/>
    <property type="match status" value="1"/>
</dbReference>
<feature type="domain" description="Protein kinase" evidence="4">
    <location>
        <begin position="90"/>
        <end position="416"/>
    </location>
</feature>
<dbReference type="PROSITE" id="PS00108">
    <property type="entry name" value="PROTEIN_KINASE_ST"/>
    <property type="match status" value="1"/>
</dbReference>
<dbReference type="STRING" id="5539.A0A3E2HCS1"/>
<sequence>MSTTEVDFRSRLRNNRRRQIITETITPNQSERSAISQDEAANKKKTLRNLITSIDSLLSFVDFLSSFPNHIFEKTLFSGFEPTAALLIGSKQVKTLGTGASFEIQVDQLNCLPEGAKGLFPEFEETKAVAVKIPLVQRTEDGQFDKEQELRCLKAIAWELHVLSHPPIHRCENIVNCYAVTWRPSLYGEAQGTRLLPALVMELADEGNLSDLLNSEFYCLTYELKQKLCLDVAQGLNVLHQYGIIHGDIKTENILLFNDSKAGLVAKIADFGFSVHDHSYDETVTAYFPGRSPPWDAPEISGEALSFSNMRQADLYSYGLSVWKTMLDGSTPFESTAESHQFSGFEKIIAAEGDAKRTLISELKNDPDDKFLELVKTTLPDKGLDEVKLCALFDLTLRKDPLARTRTVQNLIDILTDGSHKSAEVEGPVQDDLAPISNKENNGSVALSAFEDEYLSNRAFYGTRGPHSQVDILALYADTKLPYQVCQQLFEELSTDDKSYSNLNIALCHFIGFGVPVNPDLGIEFMVKAAQNGNLQAKALVTRLYQAYKGEFPDKLPHKDWLHDAVSAGSLIAEKDLNIVDKELYVTAIKECRQRWHGKMSMPLKILGEENPLRSFLSYYSLEEAIGSEDFLMQWLSDKSIEDVDIFHPLWTLMHFAAAFGYNQTVNRLLDIGVDVNATNALEETALMCASRAGRLSVVKILLDRGANAIMIDYTGITALHYIIYFDPEDVAEALDLMTEKGVNIHAVALPNEYTRSSFDFICEEPRYSGTALHWAIDANRVDVVEALLGHGAQPLRPDGLAEAMGNLDLDMSMDNSRTCVHFAALDAQADMIKLFLEKKGVRDVVTEVGPNSRLTLIALPFKLACIHGSTYKQNLISTSLLLTPPPEDTLIDFLGIAVLHNNIILAEYVLNQGCDINQVVPRPNLVPIQMACTKQSSEMVLFLLEHGANPSLHSPNCPSSCVILLAYIAFDARVLEVIKALVKAGITYKDESVAFSTMYHRAVKECRFDIALYLLSLPDCDKDELEKVLLWDLLYENSTASLAPLEFILQPQHQYGRVSVIADAKLQVTAFHLLAMIKEDVRNDDLNRKLAHYLLSLFPSPEILNQLTRKGETAIKMAVSTGNHHLVSALLAAGADPALGKWSANMEILSRSSVSKTQKGPFKGIAQRFRKAERMQDNTERMMTVMLNHRLLDQKPGVEEGDIQRVRQLLLKWDTAEYAQEGMRRALTKHFGSETVVDISEGYGFTVDEGKGEGIRKGRMEDVNLSLASIWEDMVAEWISECVGERSQQSQNEVSS</sequence>
<accession>A0A3E2HCS1</accession>
<dbReference type="InterPro" id="IPR011990">
    <property type="entry name" value="TPR-like_helical_dom_sf"/>
</dbReference>
<dbReference type="PROSITE" id="PS50011">
    <property type="entry name" value="PROTEIN_KINASE_DOM"/>
    <property type="match status" value="1"/>
</dbReference>
<reference evidence="5 6" key="1">
    <citation type="submission" date="2018-05" db="EMBL/GenBank/DDBJ databases">
        <title>Draft genome sequence of Scytalidium lignicola DSM 105466, a ubiquitous saprotrophic fungus.</title>
        <authorList>
            <person name="Buettner E."/>
            <person name="Gebauer A.M."/>
            <person name="Hofrichter M."/>
            <person name="Liers C."/>
            <person name="Kellner H."/>
        </authorList>
    </citation>
    <scope>NUCLEOTIDE SEQUENCE [LARGE SCALE GENOMIC DNA]</scope>
    <source>
        <strain evidence="5 6">DSM 105466</strain>
    </source>
</reference>
<dbReference type="InterPro" id="IPR008271">
    <property type="entry name" value="Ser/Thr_kinase_AS"/>
</dbReference>
<dbReference type="PROSITE" id="PS50088">
    <property type="entry name" value="ANK_REPEAT"/>
    <property type="match status" value="4"/>
</dbReference>
<dbReference type="GO" id="GO:0004672">
    <property type="term" value="F:protein kinase activity"/>
    <property type="evidence" value="ECO:0007669"/>
    <property type="project" value="InterPro"/>
</dbReference>
<dbReference type="GO" id="GO:0005524">
    <property type="term" value="F:ATP binding"/>
    <property type="evidence" value="ECO:0007669"/>
    <property type="project" value="InterPro"/>
</dbReference>
<dbReference type="Proteomes" id="UP000258309">
    <property type="component" value="Unassembled WGS sequence"/>
</dbReference>
<dbReference type="Gene3D" id="1.10.510.10">
    <property type="entry name" value="Transferase(Phosphotransferase) domain 1"/>
    <property type="match status" value="1"/>
</dbReference>
<evidence type="ECO:0000313" key="5">
    <source>
        <dbReference type="EMBL" id="RFU31206.1"/>
    </source>
</evidence>
<dbReference type="InterPro" id="IPR011009">
    <property type="entry name" value="Kinase-like_dom_sf"/>
</dbReference>
<dbReference type="Pfam" id="PF00069">
    <property type="entry name" value="Pkinase"/>
    <property type="match status" value="1"/>
</dbReference>
<proteinExistence type="predicted"/>
<dbReference type="SMART" id="SM00220">
    <property type="entry name" value="S_TKc"/>
    <property type="match status" value="1"/>
</dbReference>
<evidence type="ECO:0000256" key="3">
    <source>
        <dbReference type="PROSITE-ProRule" id="PRU00023"/>
    </source>
</evidence>
<keyword evidence="2 3" id="KW-0040">ANK repeat</keyword>
<evidence type="ECO:0000256" key="2">
    <source>
        <dbReference type="ARBA" id="ARBA00023043"/>
    </source>
</evidence>
<feature type="repeat" description="ANK" evidence="3">
    <location>
        <begin position="768"/>
        <end position="800"/>
    </location>
</feature>